<dbReference type="GO" id="GO:0016757">
    <property type="term" value="F:glycosyltransferase activity"/>
    <property type="evidence" value="ECO:0007669"/>
    <property type="project" value="InterPro"/>
</dbReference>
<dbReference type="RefSeq" id="WP_092376229.1">
    <property type="nucleotide sequence ID" value="NZ_FORX01000013.1"/>
</dbReference>
<dbReference type="Pfam" id="PF00534">
    <property type="entry name" value="Glycos_transf_1"/>
    <property type="match status" value="1"/>
</dbReference>
<proteinExistence type="predicted"/>
<organism evidence="2 3">
    <name type="scientific">Desulfomicrobium apsheronum</name>
    <dbReference type="NCBI Taxonomy" id="52560"/>
    <lineage>
        <taxon>Bacteria</taxon>
        <taxon>Pseudomonadati</taxon>
        <taxon>Thermodesulfobacteriota</taxon>
        <taxon>Desulfovibrionia</taxon>
        <taxon>Desulfovibrionales</taxon>
        <taxon>Desulfomicrobiaceae</taxon>
        <taxon>Desulfomicrobium</taxon>
    </lineage>
</organism>
<evidence type="ECO:0000313" key="3">
    <source>
        <dbReference type="Proteomes" id="UP000198635"/>
    </source>
</evidence>
<evidence type="ECO:0000259" key="1">
    <source>
        <dbReference type="Pfam" id="PF00534"/>
    </source>
</evidence>
<dbReference type="STRING" id="52560.SAMN04488082_11359"/>
<sequence length="533" mass="57807">MAQHLGPVWGTLDPFVEGGPIIGRKVANTGFLRALLEADPFAAYHFFLADRQSGEALQTYVQSVCPQALGKVRILPRTALPEHLARTPYHVFHLSDCLTSQGFLAAARNRLALEIFPITGVTHSLSYARYGQSFAQHVWSGNTSRDCIVATSSAGADVVREELAMLGEAFGAPVPQVAVVPLGVWCSEFDAPGPGAVPAVPESKTIFLVPGRISPYSKMDLLPLLRAFQRVRQGGAKLEDVCLVLAGSPDEGASLPHTLTNLAANIGLELVVVRCPDDATRTALLHRADVVVSLADNPQETFGLTILEAAAASKPVIASDYDGYRDLVRHGLTGFLVSTLDSGEVDDISLLAPLLYDSTYHLWLAQDVAVDVGELAGHLHAMLSKDVREGMGRAAREHALGFDWSRIIGRYLELWERLAAAPASRPDGDGHPLLMRHGRIFAGYPTRRLAEGDVLEATELGQAVYRGQDFPVVYAGIEDRIDLELMRKVLVWARRPLPWTALREKAEAADLLVSTVMWMLKGDLLRVSAGPEA</sequence>
<dbReference type="Proteomes" id="UP000198635">
    <property type="component" value="Unassembled WGS sequence"/>
</dbReference>
<gene>
    <name evidence="2" type="ORF">SAMN04488082_11359</name>
</gene>
<dbReference type="OrthoDB" id="9790710at2"/>
<feature type="domain" description="Glycosyl transferase family 1" evidence="1">
    <location>
        <begin position="199"/>
        <end position="339"/>
    </location>
</feature>
<accession>A0A1I3WJD3</accession>
<dbReference type="EMBL" id="FORX01000013">
    <property type="protein sequence ID" value="SFK07273.1"/>
    <property type="molecule type" value="Genomic_DNA"/>
</dbReference>
<dbReference type="CDD" id="cd03801">
    <property type="entry name" value="GT4_PimA-like"/>
    <property type="match status" value="1"/>
</dbReference>
<reference evidence="3" key="1">
    <citation type="submission" date="2016-10" db="EMBL/GenBank/DDBJ databases">
        <authorList>
            <person name="Varghese N."/>
            <person name="Submissions S."/>
        </authorList>
    </citation>
    <scope>NUCLEOTIDE SEQUENCE [LARGE SCALE GENOMIC DNA]</scope>
    <source>
        <strain evidence="3">DSM 5918</strain>
    </source>
</reference>
<keyword evidence="3" id="KW-1185">Reference proteome</keyword>
<protein>
    <submittedName>
        <fullName evidence="2">Glycosyltransferase involved in cell wall bisynthesis</fullName>
    </submittedName>
</protein>
<dbReference type="SUPFAM" id="SSF53756">
    <property type="entry name" value="UDP-Glycosyltransferase/glycogen phosphorylase"/>
    <property type="match status" value="1"/>
</dbReference>
<dbReference type="Gene3D" id="3.40.50.2000">
    <property type="entry name" value="Glycogen Phosphorylase B"/>
    <property type="match status" value="1"/>
</dbReference>
<dbReference type="PANTHER" id="PTHR12526">
    <property type="entry name" value="GLYCOSYLTRANSFERASE"/>
    <property type="match status" value="1"/>
</dbReference>
<dbReference type="InterPro" id="IPR001296">
    <property type="entry name" value="Glyco_trans_1"/>
</dbReference>
<evidence type="ECO:0000313" key="2">
    <source>
        <dbReference type="EMBL" id="SFK07273.1"/>
    </source>
</evidence>
<keyword evidence="2" id="KW-0808">Transferase</keyword>
<name>A0A1I3WJD3_9BACT</name>
<dbReference type="AlphaFoldDB" id="A0A1I3WJD3"/>